<dbReference type="InterPro" id="IPR017853">
    <property type="entry name" value="GH"/>
</dbReference>
<keyword evidence="11" id="KW-0119">Carbohydrate metabolism</keyword>
<keyword evidence="10" id="KW-0325">Glycoprotein</keyword>
<evidence type="ECO:0000256" key="4">
    <source>
        <dbReference type="ARBA" id="ARBA00012595"/>
    </source>
</evidence>
<dbReference type="Pfam" id="PF09260">
    <property type="entry name" value="A_amylase_dom_C"/>
    <property type="match status" value="1"/>
</dbReference>
<evidence type="ECO:0000256" key="9">
    <source>
        <dbReference type="ARBA" id="ARBA00023157"/>
    </source>
</evidence>
<dbReference type="Gene3D" id="2.60.40.1180">
    <property type="entry name" value="Golgi alpha-mannosidase II"/>
    <property type="match status" value="1"/>
</dbReference>
<dbReference type="InterPro" id="IPR015340">
    <property type="entry name" value="A_amylase_C_dom"/>
</dbReference>
<dbReference type="AlphaFoldDB" id="A0A0F7SNL5"/>
<dbReference type="Gene3D" id="3.20.20.80">
    <property type="entry name" value="Glycosidases"/>
    <property type="match status" value="1"/>
</dbReference>
<dbReference type="SMART" id="SM00642">
    <property type="entry name" value="Aamy"/>
    <property type="match status" value="1"/>
</dbReference>
<evidence type="ECO:0000256" key="3">
    <source>
        <dbReference type="ARBA" id="ARBA00008061"/>
    </source>
</evidence>
<evidence type="ECO:0000256" key="6">
    <source>
        <dbReference type="ARBA" id="ARBA00022729"/>
    </source>
</evidence>
<sequence>MFHVNIPRLHSSRARPITYLVLLCLWACLFPSACVNAATKEQWKGRSIYQVITDRYALPTETAPALTTPLPTVCDPQDQTWCGGNWRTIIENLDYIQSMGFTAIWISPVHKNIDTSTPYKYAYHGYWVTDQRALNPRFGDEDDLHALVQAVHDRGMYIMVDIVIQNVPLVANPTHLDVTTSMMQANGYWFTEPAEYHPYCAMDYSNDASAEICWLGDTELALMDINTEKQMSSSRSTLGLANLSQTTQLMDCESMLPRETFWPGFCQAGGVFCIGEVFANDMKTIKRYADNMDSVMNYPAYQGMMDAFQLPGPANMSSLVNYMVQMNTTVNDTHVLGNFIENHDLPRFANTTVDPLLQYNALAFQFIGNDGIPIVYYGQEQGFHSNREPLWTSEYANTTYRQRVAFLHEFRSLMATTGATFNGYTFENASAQILSHDQQTVAIRKGPMMSVLTNRGSPPTNEPYSILNSGWPMYTQLVDIWSCDKLVVGSSESFLISYNVRGGRPVILVPLALISNTTFCPSIQQITITQKVSDSSSSSSMLGRCSGWASWAGLLGFSISCLLTL</sequence>
<feature type="domain" description="Glycosyl hydrolase family 13 catalytic" evidence="18">
    <location>
        <begin position="50"/>
        <end position="411"/>
    </location>
</feature>
<keyword evidence="8" id="KW-0106">Calcium</keyword>
<feature type="binding site" evidence="16">
    <location>
        <position position="344"/>
    </location>
    <ligand>
        <name>substrate</name>
    </ligand>
</feature>
<evidence type="ECO:0000256" key="10">
    <source>
        <dbReference type="ARBA" id="ARBA00023180"/>
    </source>
</evidence>
<dbReference type="SUPFAM" id="SSF51011">
    <property type="entry name" value="Glycosyl hydrolase domain"/>
    <property type="match status" value="1"/>
</dbReference>
<evidence type="ECO:0000256" key="12">
    <source>
        <dbReference type="ARBA" id="ARBA00023295"/>
    </source>
</evidence>
<feature type="binding site" evidence="16">
    <location>
        <position position="387"/>
    </location>
    <ligand>
        <name>substrate</name>
    </ligand>
</feature>
<dbReference type="PIRSF" id="PIRSF001024">
    <property type="entry name" value="Alph-amyl_fung"/>
    <property type="match status" value="1"/>
</dbReference>
<evidence type="ECO:0000256" key="15">
    <source>
        <dbReference type="PIRSR" id="PIRSR001024-4"/>
    </source>
</evidence>
<dbReference type="InterPro" id="IPR013777">
    <property type="entry name" value="A-amylase-like"/>
</dbReference>
<dbReference type="EMBL" id="LN483124">
    <property type="protein sequence ID" value="CED82279.1"/>
    <property type="molecule type" value="Genomic_DNA"/>
</dbReference>
<feature type="chain" id="PRO_5002522046" description="alpha-amylase" evidence="17">
    <location>
        <begin position="38"/>
        <end position="565"/>
    </location>
</feature>
<feature type="active site" description="Proton donor" evidence="13">
    <location>
        <position position="276"/>
    </location>
</feature>
<proteinExistence type="inferred from homology"/>
<reference evidence="19" key="1">
    <citation type="submission" date="2014-08" db="EMBL/GenBank/DDBJ databases">
        <authorList>
            <person name="Sharma Rahul"/>
            <person name="Thines Marco"/>
        </authorList>
    </citation>
    <scope>NUCLEOTIDE SEQUENCE</scope>
</reference>
<keyword evidence="9 15" id="KW-1015">Disulfide bond</keyword>
<evidence type="ECO:0000259" key="18">
    <source>
        <dbReference type="SMART" id="SM00642"/>
    </source>
</evidence>
<comment type="similarity">
    <text evidence="3">Belongs to the glycosyl hydrolase 13 family.</text>
</comment>
<comment type="catalytic activity">
    <reaction evidence="1">
        <text>Endohydrolysis of (1-&gt;4)-alpha-D-glucosidic linkages in polysaccharides containing three or more (1-&gt;4)-alpha-linked D-glucose units.</text>
        <dbReference type="EC" id="3.2.1.1"/>
    </reaction>
</comment>
<keyword evidence="12" id="KW-0326">Glycosidase</keyword>
<dbReference type="GO" id="GO:0016052">
    <property type="term" value="P:carbohydrate catabolic process"/>
    <property type="evidence" value="ECO:0007669"/>
    <property type="project" value="InterPro"/>
</dbReference>
<dbReference type="SUPFAM" id="SSF51445">
    <property type="entry name" value="(Trans)glycosidases"/>
    <property type="match status" value="1"/>
</dbReference>
<keyword evidence="6 17" id="KW-0732">Signal</keyword>
<feature type="site" description="Transition state stabilizer" evidence="14">
    <location>
        <position position="344"/>
    </location>
</feature>
<evidence type="ECO:0000256" key="5">
    <source>
        <dbReference type="ARBA" id="ARBA00022723"/>
    </source>
</evidence>
<accession>A0A0F7SNL5</accession>
<dbReference type="PANTHER" id="PTHR10357">
    <property type="entry name" value="ALPHA-AMYLASE FAMILY MEMBER"/>
    <property type="match status" value="1"/>
</dbReference>
<evidence type="ECO:0000256" key="2">
    <source>
        <dbReference type="ARBA" id="ARBA00001913"/>
    </source>
</evidence>
<comment type="cofactor">
    <cofactor evidence="2">
        <name>Ca(2+)</name>
        <dbReference type="ChEBI" id="CHEBI:29108"/>
    </cofactor>
</comment>
<dbReference type="Pfam" id="PF00128">
    <property type="entry name" value="Alpha-amylase"/>
    <property type="match status" value="2"/>
</dbReference>
<evidence type="ECO:0000313" key="19">
    <source>
        <dbReference type="EMBL" id="CED82279.1"/>
    </source>
</evidence>
<dbReference type="GO" id="GO:0005509">
    <property type="term" value="F:calcium ion binding"/>
    <property type="evidence" value="ECO:0007669"/>
    <property type="project" value="InterPro"/>
</dbReference>
<evidence type="ECO:0000256" key="13">
    <source>
        <dbReference type="PIRSR" id="PIRSR001024-1"/>
    </source>
</evidence>
<dbReference type="InterPro" id="IPR013780">
    <property type="entry name" value="Glyco_hydro_b"/>
</dbReference>
<feature type="binding site" evidence="16">
    <location>
        <position position="127"/>
    </location>
    <ligand>
        <name>substrate</name>
    </ligand>
</feature>
<keyword evidence="7 19" id="KW-0378">Hydrolase</keyword>
<dbReference type="InterPro" id="IPR006047">
    <property type="entry name" value="GH13_cat_dom"/>
</dbReference>
<feature type="binding site" evidence="16">
    <location>
        <position position="79"/>
    </location>
    <ligand>
        <name>substrate</name>
    </ligand>
</feature>
<name>A0A0F7SNL5_PHARH</name>
<feature type="active site" description="Proton donor" evidence="13">
    <location>
        <position position="251"/>
    </location>
</feature>
<keyword evidence="5" id="KW-0479">Metal-binding</keyword>
<feature type="disulfide bond" evidence="15">
    <location>
        <begin position="200"/>
        <end position="213"/>
    </location>
</feature>
<dbReference type="PANTHER" id="PTHR10357:SF215">
    <property type="entry name" value="ALPHA-AMYLASE 1"/>
    <property type="match status" value="1"/>
</dbReference>
<evidence type="ECO:0000256" key="16">
    <source>
        <dbReference type="PIRSR" id="PIRSR001024-5"/>
    </source>
</evidence>
<feature type="signal peptide" evidence="17">
    <location>
        <begin position="1"/>
        <end position="37"/>
    </location>
</feature>
<evidence type="ECO:0000256" key="8">
    <source>
        <dbReference type="ARBA" id="ARBA00022837"/>
    </source>
</evidence>
<evidence type="ECO:0000256" key="17">
    <source>
        <dbReference type="SAM" id="SignalP"/>
    </source>
</evidence>
<evidence type="ECO:0000256" key="7">
    <source>
        <dbReference type="ARBA" id="ARBA00022801"/>
    </source>
</evidence>
<dbReference type="EC" id="3.2.1.1" evidence="4"/>
<evidence type="ECO:0000256" key="14">
    <source>
        <dbReference type="PIRSR" id="PIRSR001024-2"/>
    </source>
</evidence>
<evidence type="ECO:0000256" key="1">
    <source>
        <dbReference type="ARBA" id="ARBA00000548"/>
    </source>
</evidence>
<organism evidence="19">
    <name type="scientific">Phaffia rhodozyma</name>
    <name type="common">Yeast</name>
    <name type="synonym">Xanthophyllomyces dendrorhous</name>
    <dbReference type="NCBI Taxonomy" id="264483"/>
    <lineage>
        <taxon>Eukaryota</taxon>
        <taxon>Fungi</taxon>
        <taxon>Dikarya</taxon>
        <taxon>Basidiomycota</taxon>
        <taxon>Agaricomycotina</taxon>
        <taxon>Tremellomycetes</taxon>
        <taxon>Cystofilobasidiales</taxon>
        <taxon>Mrakiaceae</taxon>
        <taxon>Phaffia</taxon>
    </lineage>
</organism>
<feature type="disulfide bond" evidence="15">
    <location>
        <begin position="74"/>
        <end position="82"/>
    </location>
</feature>
<feature type="disulfide bond" evidence="15">
    <location>
        <begin position="483"/>
        <end position="520"/>
    </location>
</feature>
<protein>
    <recommendedName>
        <fullName evidence="4">alpha-amylase</fullName>
        <ecNumber evidence="4">3.2.1.1</ecNumber>
    </recommendedName>
</protein>
<evidence type="ECO:0000256" key="11">
    <source>
        <dbReference type="ARBA" id="ARBA00023277"/>
    </source>
</evidence>
<dbReference type="GO" id="GO:0004556">
    <property type="term" value="F:alpha-amylase activity"/>
    <property type="evidence" value="ECO:0007669"/>
    <property type="project" value="UniProtKB-EC"/>
</dbReference>